<keyword evidence="3" id="KW-1185">Reference proteome</keyword>
<dbReference type="Proteomes" id="UP000002729">
    <property type="component" value="Unassembled WGS sequence"/>
</dbReference>
<evidence type="ECO:0000313" key="3">
    <source>
        <dbReference type="Proteomes" id="UP000002729"/>
    </source>
</evidence>
<dbReference type="OMA" id="REWSDSI"/>
<feature type="region of interest" description="Disordered" evidence="1">
    <location>
        <begin position="173"/>
        <end position="193"/>
    </location>
</feature>
<dbReference type="InParanoid" id="F0YSL1"/>
<protein>
    <submittedName>
        <fullName evidence="2">Uncharacterized protein</fullName>
    </submittedName>
</protein>
<feature type="compositionally biased region" description="Basic and acidic residues" evidence="1">
    <location>
        <begin position="284"/>
        <end position="301"/>
    </location>
</feature>
<dbReference type="AlphaFoldDB" id="F0YSL1"/>
<dbReference type="GeneID" id="20227465"/>
<name>F0YSL1_AURAN</name>
<evidence type="ECO:0000313" key="2">
    <source>
        <dbReference type="EMBL" id="EGB01898.1"/>
    </source>
</evidence>
<reference evidence="2 3" key="1">
    <citation type="journal article" date="2011" name="Proc. Natl. Acad. Sci. U.S.A.">
        <title>Niche of harmful alga Aureococcus anophagefferens revealed through ecogenomics.</title>
        <authorList>
            <person name="Gobler C.J."/>
            <person name="Berry D.L."/>
            <person name="Dyhrman S.T."/>
            <person name="Wilhelm S.W."/>
            <person name="Salamov A."/>
            <person name="Lobanov A.V."/>
            <person name="Zhang Y."/>
            <person name="Collier J.L."/>
            <person name="Wurch L.L."/>
            <person name="Kustka A.B."/>
            <person name="Dill B.D."/>
            <person name="Shah M."/>
            <person name="VerBerkmoes N.C."/>
            <person name="Kuo A."/>
            <person name="Terry A."/>
            <person name="Pangilinan J."/>
            <person name="Lindquist E.A."/>
            <person name="Lucas S."/>
            <person name="Paulsen I.T."/>
            <person name="Hattenrath-Lehmann T.K."/>
            <person name="Talmage S.C."/>
            <person name="Walker E.A."/>
            <person name="Koch F."/>
            <person name="Burson A.M."/>
            <person name="Marcoval M.A."/>
            <person name="Tang Y.Z."/>
            <person name="Lecleir G.R."/>
            <person name="Coyne K.J."/>
            <person name="Berg G.M."/>
            <person name="Bertrand E.M."/>
            <person name="Saito M.A."/>
            <person name="Gladyshev V.N."/>
            <person name="Grigoriev I.V."/>
        </authorList>
    </citation>
    <scope>NUCLEOTIDE SEQUENCE [LARGE SCALE GENOMIC DNA]</scope>
    <source>
        <strain evidence="3">CCMP 1984</strain>
    </source>
</reference>
<gene>
    <name evidence="2" type="ORF">AURANDRAFT_69387</name>
</gene>
<dbReference type="eggNOG" id="ENOG502SGGU">
    <property type="taxonomic scope" value="Eukaryota"/>
</dbReference>
<dbReference type="EMBL" id="GL834040">
    <property type="protein sequence ID" value="EGB01898.1"/>
    <property type="molecule type" value="Genomic_DNA"/>
</dbReference>
<dbReference type="OrthoDB" id="206923at2759"/>
<dbReference type="KEGG" id="aaf:AURANDRAFT_69387"/>
<proteinExistence type="predicted"/>
<dbReference type="RefSeq" id="XP_009043403.1">
    <property type="nucleotide sequence ID" value="XM_009045155.1"/>
</dbReference>
<feature type="region of interest" description="Disordered" evidence="1">
    <location>
        <begin position="74"/>
        <end position="110"/>
    </location>
</feature>
<sequence length="336" mass="36293">MAEELLLEPGFLSQTLRSAHETAAEAEACADEARAAALHERAAQGYVAAARRVTDGATRRAVALVANSHARRAWALRRSRGQPSQEPDGARPPPEEDRRPRAEPPPGTLCVGDVLALERRLHALGARGRGAAPDVRDAPRPGDRAARVRGAAAQHVAACLGETWAEDAIGVVAPPDSDDDAERPRRAAQTPASEAAALARAVERLAAANAALVAERDDLRRDNAESRAIKAEMVAFKALFQQKFDALRDRLEAFRRDYPSPANPANATRPGDPDPPKSAVDLEAENRQLRARLGAERDAGRKKDAIISRYEHWYRALKASANSKRRPSLTKESAAL</sequence>
<feature type="region of interest" description="Disordered" evidence="1">
    <location>
        <begin position="257"/>
        <end position="301"/>
    </location>
</feature>
<accession>F0YSL1</accession>
<evidence type="ECO:0000256" key="1">
    <source>
        <dbReference type="SAM" id="MobiDB-lite"/>
    </source>
</evidence>
<feature type="compositionally biased region" description="Basic and acidic residues" evidence="1">
    <location>
        <begin position="93"/>
        <end position="102"/>
    </location>
</feature>
<organism evidence="3">
    <name type="scientific">Aureococcus anophagefferens</name>
    <name type="common">Harmful bloom alga</name>
    <dbReference type="NCBI Taxonomy" id="44056"/>
    <lineage>
        <taxon>Eukaryota</taxon>
        <taxon>Sar</taxon>
        <taxon>Stramenopiles</taxon>
        <taxon>Ochrophyta</taxon>
        <taxon>Pelagophyceae</taxon>
        <taxon>Pelagomonadales</taxon>
        <taxon>Pelagomonadaceae</taxon>
        <taxon>Aureococcus</taxon>
    </lineage>
</organism>